<name>A0AAE8X064_9ENTR</name>
<comment type="caution">
    <text evidence="1">The sequence shown here is derived from an EMBL/GenBank/DDBJ whole genome shotgun (WGS) entry which is preliminary data.</text>
</comment>
<reference evidence="1 2" key="1">
    <citation type="submission" date="2019-08" db="EMBL/GenBank/DDBJ databases">
        <title>Whole genome sequence analysis of bacterial isolates in patients.</title>
        <authorList>
            <person name="Jeong K.C."/>
        </authorList>
    </citation>
    <scope>NUCLEOTIDE SEQUENCE [LARGE SCALE GENOMIC DNA]</scope>
    <source>
        <strain evidence="1 2">KCJ3K342</strain>
    </source>
</reference>
<organism evidence="1 2">
    <name type="scientific">Enterobacter hormaechei</name>
    <dbReference type="NCBI Taxonomy" id="158836"/>
    <lineage>
        <taxon>Bacteria</taxon>
        <taxon>Pseudomonadati</taxon>
        <taxon>Pseudomonadota</taxon>
        <taxon>Gammaproteobacteria</taxon>
        <taxon>Enterobacterales</taxon>
        <taxon>Enterobacteriaceae</taxon>
        <taxon>Enterobacter</taxon>
        <taxon>Enterobacter cloacae complex</taxon>
    </lineage>
</organism>
<accession>A0AAE8X064</accession>
<proteinExistence type="predicted"/>
<protein>
    <submittedName>
        <fullName evidence="1">Uncharacterized protein</fullName>
    </submittedName>
</protein>
<gene>
    <name evidence="1" type="ORF">FZC81_20910</name>
</gene>
<dbReference type="Proteomes" id="UP000322612">
    <property type="component" value="Unassembled WGS sequence"/>
</dbReference>
<evidence type="ECO:0000313" key="1">
    <source>
        <dbReference type="EMBL" id="TYS06842.1"/>
    </source>
</evidence>
<dbReference type="AlphaFoldDB" id="A0AAE8X064"/>
<dbReference type="EMBL" id="VTDZ01000120">
    <property type="protein sequence ID" value="TYS06842.1"/>
    <property type="molecule type" value="Genomic_DNA"/>
</dbReference>
<sequence length="72" mass="8094">MLACRTSLAHGCRACSGSVRLKLKFGIYQPLCRYLLRFSGKKQHIPSKRNCHPFRGLKPLSGKPKSHIITIS</sequence>
<evidence type="ECO:0000313" key="2">
    <source>
        <dbReference type="Proteomes" id="UP000322612"/>
    </source>
</evidence>